<dbReference type="PANTHER" id="PTHR42715">
    <property type="entry name" value="BETA-GLUCOSIDASE"/>
    <property type="match status" value="1"/>
</dbReference>
<dbReference type="InterPro" id="IPR036881">
    <property type="entry name" value="Glyco_hydro_3_C_sf"/>
</dbReference>
<proteinExistence type="inferred from homology"/>
<accession>A0A3D8RUY5</accession>
<dbReference type="EMBL" id="PDLM01000005">
    <property type="protein sequence ID" value="RDW77611.1"/>
    <property type="molecule type" value="Genomic_DNA"/>
</dbReference>
<gene>
    <name evidence="12" type="ORF">BP6252_05664</name>
</gene>
<dbReference type="SUPFAM" id="SSF51445">
    <property type="entry name" value="(Trans)glycosidases"/>
    <property type="match status" value="1"/>
</dbReference>
<keyword evidence="9 10" id="KW-0624">Polysaccharide degradation</keyword>
<evidence type="ECO:0000256" key="6">
    <source>
        <dbReference type="ARBA" id="ARBA00023180"/>
    </source>
</evidence>
<keyword evidence="7 10" id="KW-0119">Carbohydrate metabolism</keyword>
<dbReference type="Gene3D" id="3.20.20.300">
    <property type="entry name" value="Glycoside hydrolase, family 3, N-terminal domain"/>
    <property type="match status" value="1"/>
</dbReference>
<dbReference type="PROSITE" id="PS51820">
    <property type="entry name" value="PA14"/>
    <property type="match status" value="1"/>
</dbReference>
<dbReference type="OrthoDB" id="47059at2759"/>
<dbReference type="STRING" id="1849047.A0A3D8RUY5"/>
<reference evidence="12 13" key="1">
    <citation type="journal article" date="2018" name="IMA Fungus">
        <title>IMA Genome-F 9: Draft genome sequence of Annulohypoxylon stygium, Aspergillus mulundensis, Berkeleyomyces basicola (syn. Thielaviopsis basicola), Ceratocystis smalleyi, two Cercospora beticola strains, Coleophoma cylindrospora, Fusarium fracticaudum, Phialophora cf. hyalina, and Morchella septimelata.</title>
        <authorList>
            <person name="Wingfield B.D."/>
            <person name="Bills G.F."/>
            <person name="Dong Y."/>
            <person name="Huang W."/>
            <person name="Nel W.J."/>
            <person name="Swalarsk-Parry B.S."/>
            <person name="Vaghefi N."/>
            <person name="Wilken P.M."/>
            <person name="An Z."/>
            <person name="de Beer Z.W."/>
            <person name="De Vos L."/>
            <person name="Chen L."/>
            <person name="Duong T.A."/>
            <person name="Gao Y."/>
            <person name="Hammerbacher A."/>
            <person name="Kikkert J.R."/>
            <person name="Li Y."/>
            <person name="Li H."/>
            <person name="Li K."/>
            <person name="Li Q."/>
            <person name="Liu X."/>
            <person name="Ma X."/>
            <person name="Naidoo K."/>
            <person name="Pethybridge S.J."/>
            <person name="Sun J."/>
            <person name="Steenkamp E.T."/>
            <person name="van der Nest M.A."/>
            <person name="van Wyk S."/>
            <person name="Wingfield M.J."/>
            <person name="Xiong C."/>
            <person name="Yue Q."/>
            <person name="Zhang X."/>
        </authorList>
    </citation>
    <scope>NUCLEOTIDE SEQUENCE [LARGE SCALE GENOMIC DNA]</scope>
    <source>
        <strain evidence="12 13">BP6252</strain>
    </source>
</reference>
<evidence type="ECO:0000256" key="7">
    <source>
        <dbReference type="ARBA" id="ARBA00023277"/>
    </source>
</evidence>
<dbReference type="InterPro" id="IPR037524">
    <property type="entry name" value="PA14/GLEYA"/>
</dbReference>
<dbReference type="Gene3D" id="2.60.120.260">
    <property type="entry name" value="Galactose-binding domain-like"/>
    <property type="match status" value="1"/>
</dbReference>
<evidence type="ECO:0000256" key="1">
    <source>
        <dbReference type="ARBA" id="ARBA00000448"/>
    </source>
</evidence>
<dbReference type="Pfam" id="PF14310">
    <property type="entry name" value="Fn3-like"/>
    <property type="match status" value="1"/>
</dbReference>
<dbReference type="AlphaFoldDB" id="A0A3D8RUY5"/>
<dbReference type="PANTHER" id="PTHR42715:SF3">
    <property type="entry name" value="BETA-GLUCOSIDASE B-RELATED"/>
    <property type="match status" value="1"/>
</dbReference>
<keyword evidence="13" id="KW-1185">Reference proteome</keyword>
<name>A0A3D8RUY5_9HELO</name>
<comment type="caution">
    <text evidence="12">The sequence shown here is derived from an EMBL/GenBank/DDBJ whole genome shotgun (WGS) entry which is preliminary data.</text>
</comment>
<comment type="pathway">
    <text evidence="2 10">Glycan metabolism; cellulose degradation.</text>
</comment>
<organism evidence="12 13">
    <name type="scientific">Coleophoma cylindrospora</name>
    <dbReference type="NCBI Taxonomy" id="1849047"/>
    <lineage>
        <taxon>Eukaryota</taxon>
        <taxon>Fungi</taxon>
        <taxon>Dikarya</taxon>
        <taxon>Ascomycota</taxon>
        <taxon>Pezizomycotina</taxon>
        <taxon>Leotiomycetes</taxon>
        <taxon>Helotiales</taxon>
        <taxon>Dermateaceae</taxon>
        <taxon>Coleophoma</taxon>
    </lineage>
</organism>
<evidence type="ECO:0000313" key="13">
    <source>
        <dbReference type="Proteomes" id="UP000256645"/>
    </source>
</evidence>
<dbReference type="Pfam" id="PF00933">
    <property type="entry name" value="Glyco_hydro_3"/>
    <property type="match status" value="1"/>
</dbReference>
<dbReference type="InterPro" id="IPR026891">
    <property type="entry name" value="Fn3-like"/>
</dbReference>
<dbReference type="InterPro" id="IPR017853">
    <property type="entry name" value="GH"/>
</dbReference>
<keyword evidence="8 10" id="KW-0326">Glycosidase</keyword>
<dbReference type="UniPathway" id="UPA00696"/>
<keyword evidence="5 10" id="KW-0378">Hydrolase</keyword>
<dbReference type="InterPro" id="IPR013783">
    <property type="entry name" value="Ig-like_fold"/>
</dbReference>
<dbReference type="InterPro" id="IPR019800">
    <property type="entry name" value="Glyco_hydro_3_AS"/>
</dbReference>
<dbReference type="GO" id="GO:0030245">
    <property type="term" value="P:cellulose catabolic process"/>
    <property type="evidence" value="ECO:0007669"/>
    <property type="project" value="UniProtKB-UniPathway"/>
</dbReference>
<dbReference type="SUPFAM" id="SSF52279">
    <property type="entry name" value="Beta-D-glucan exohydrolase, C-terminal domain"/>
    <property type="match status" value="1"/>
</dbReference>
<evidence type="ECO:0000256" key="3">
    <source>
        <dbReference type="ARBA" id="ARBA00005336"/>
    </source>
</evidence>
<evidence type="ECO:0000259" key="11">
    <source>
        <dbReference type="PROSITE" id="PS51820"/>
    </source>
</evidence>
<feature type="domain" description="PA14" evidence="11">
    <location>
        <begin position="408"/>
        <end position="567"/>
    </location>
</feature>
<dbReference type="Pfam" id="PF01915">
    <property type="entry name" value="Glyco_hydro_3_C"/>
    <property type="match status" value="1"/>
</dbReference>
<dbReference type="PRINTS" id="PR00133">
    <property type="entry name" value="GLHYDRLASE3"/>
</dbReference>
<dbReference type="PROSITE" id="PS00775">
    <property type="entry name" value="GLYCOSYL_HYDROL_F3"/>
    <property type="match status" value="1"/>
</dbReference>
<evidence type="ECO:0000256" key="2">
    <source>
        <dbReference type="ARBA" id="ARBA00004987"/>
    </source>
</evidence>
<dbReference type="InterPro" id="IPR001764">
    <property type="entry name" value="Glyco_hydro_3_N"/>
</dbReference>
<dbReference type="Gene3D" id="3.40.50.1700">
    <property type="entry name" value="Glycoside hydrolase family 3 C-terminal domain"/>
    <property type="match status" value="1"/>
</dbReference>
<comment type="similarity">
    <text evidence="3 10">Belongs to the glycosyl hydrolase 3 family.</text>
</comment>
<evidence type="ECO:0000256" key="4">
    <source>
        <dbReference type="ARBA" id="ARBA00012744"/>
    </source>
</evidence>
<evidence type="ECO:0000256" key="10">
    <source>
        <dbReference type="RuleBase" id="RU361161"/>
    </source>
</evidence>
<protein>
    <recommendedName>
        <fullName evidence="4 10">beta-glucosidase</fullName>
        <ecNumber evidence="4 10">3.2.1.21</ecNumber>
    </recommendedName>
</protein>
<keyword evidence="6" id="KW-0325">Glycoprotein</keyword>
<dbReference type="InterPro" id="IPR002772">
    <property type="entry name" value="Glyco_hydro_3_C"/>
</dbReference>
<comment type="catalytic activity">
    <reaction evidence="1 10">
        <text>Hydrolysis of terminal, non-reducing beta-D-glucosyl residues with release of beta-D-glucose.</text>
        <dbReference type="EC" id="3.2.1.21"/>
    </reaction>
</comment>
<dbReference type="EC" id="3.2.1.21" evidence="4 10"/>
<dbReference type="GO" id="GO:0008422">
    <property type="term" value="F:beta-glucosidase activity"/>
    <property type="evidence" value="ECO:0007669"/>
    <property type="project" value="UniProtKB-EC"/>
</dbReference>
<dbReference type="Proteomes" id="UP000256645">
    <property type="component" value="Unassembled WGS sequence"/>
</dbReference>
<evidence type="ECO:0000256" key="5">
    <source>
        <dbReference type="ARBA" id="ARBA00022801"/>
    </source>
</evidence>
<dbReference type="InterPro" id="IPR036962">
    <property type="entry name" value="Glyco_hydro_3_N_sf"/>
</dbReference>
<dbReference type="Gene3D" id="2.60.40.10">
    <property type="entry name" value="Immunoglobulins"/>
    <property type="match status" value="1"/>
</dbReference>
<dbReference type="InterPro" id="IPR050288">
    <property type="entry name" value="Cellulose_deg_GH3"/>
</dbReference>
<evidence type="ECO:0000256" key="9">
    <source>
        <dbReference type="ARBA" id="ARBA00023326"/>
    </source>
</evidence>
<evidence type="ECO:0000313" key="12">
    <source>
        <dbReference type="EMBL" id="RDW77611.1"/>
    </source>
</evidence>
<dbReference type="FunFam" id="2.60.40.10:FF:000495">
    <property type="entry name" value="Periplasmic beta-glucosidase"/>
    <property type="match status" value="1"/>
</dbReference>
<sequence length="853" mass="93201">MGSIRHIEVDTDQLLSKLTLDEKVSLLAAKDWWRTPVIDRDDVFVPHVKTTDGPNGARGESYVSGIKAACFPCATNLGATFDVKLVHKVGQEIAKEAITKSANVLLAPTLNVIRSPLGGRNYETFSEDPTILGHLAAAYINGCQSMGVAATPKHFVANDAENQRRTLSVEVDEQTLREIYLYPFQLLMKHSTPLCFMTSYNKVNGTYVSDSRRLIDDVLRKEWGFSGLVLSDWVGTYSTVESLVAGVDLEMPGPTKWRGKLLIDALEKGLITQETIDKSAKRVLDLAKVLGRFDSPYEPPERAAENLERDIFIRDASAEGMVLLKNDKDTLPLPSNASVALIGYLATTVSLGGGGSARVDSLHAVTPLQGLEELGVKCNFHPGVPVFGALPHADPAIVSPTKTDASVSENTPVSIEWFNGSTIGANLAHQEMVARAEYMIKEAWPQYLSQDYCTRMTFDVTPKTTGSHILSVITTGTAKCYIDGVEAFAREQETDLKVESFYFFKSKLERRFTHPMNAGQRYTLTLESWATAPEILNNPPLFGKMFQGAALRFFEYVDVPQAISEAASAAEGSDYAVICVGTNNEIESEGYDRETMDLAGAQEDLIAAVAAKNPKTIVVNFSGAPVTMTRIVDQVPAIVQAWFPGQECGHSIASVLTGATNPSGRLPLSWPKRNEDNPSFNNFPASKDDLLKYEEGLDIGYRYYDREDAPDPLFPFGFGLSYTTFEVKDAQISAPQFPADPEGTLQVSCTVKNTGSKKGKTVVQFYVQLPETTIGRTRPVKELKAFSKVELAAGQEETVSVTLDKYSLSIYDADSACWRALGGDFAVLVGTSSVDISTRTAFSVAEEFTWSGV</sequence>
<evidence type="ECO:0000256" key="8">
    <source>
        <dbReference type="ARBA" id="ARBA00023295"/>
    </source>
</evidence>
<dbReference type="SMART" id="SM01217">
    <property type="entry name" value="Fn3_like"/>
    <property type="match status" value="1"/>
</dbReference>